<protein>
    <submittedName>
        <fullName evidence="3">Outer membrane biogenesis protein BamB</fullName>
    </submittedName>
</protein>
<sequence>MPVSLHPFRFFLASGILATALLSISDRSATAEELMSPAAAGRVGMVEAWRRQLSLVGGAQSAVDIQLYVDGSRKRTFIEVSRESDGQTEVLNRIDVNQLDSLGKPIGLKEAQRLASLQVMRWKRRGIAATAKENEIHQVRVYTLGKDGTVEARDAETGELIWLSRNGDPMLPNGSLGINDEFVTFTNGSILYQLSAESGKTVREVRLAGTPLLGSELVGNYALVPTTSGGIEGFPMFETLDPPFVEMVAGRATNEPTPAPNSTRCAWPTDQDFVYVMETEGEPSVLFRFPTDGVVSARVAATVDDRFFFGTEHGHVYGIQATRSGDVLWRLSIGQPIYSPVFTAGDRLFLASAYKNLFSIETATGALQWASPVSQIDQVVSASENNIYARTSGYRLAVIDAQSGSRTSDLSNISMNHIVVNRLTDRLYLLSGSGMLQCLRPVNASLPQLRVIPAPPVKVEDKDTDTPKKPEPPKGNDPFAPAGGADPFAPAGGADPFAPAGGVDPFAPAGGVDPFAPANAGNDPFAAP</sequence>
<dbReference type="AlphaFoldDB" id="A0A517MIZ4"/>
<dbReference type="RefSeq" id="WP_145352812.1">
    <property type="nucleotide sequence ID" value="NZ_CP036262.1"/>
</dbReference>
<dbReference type="OrthoDB" id="273000at2"/>
<dbReference type="Proteomes" id="UP000320672">
    <property type="component" value="Chromosome"/>
</dbReference>
<dbReference type="EMBL" id="CP036262">
    <property type="protein sequence ID" value="QDS94862.1"/>
    <property type="molecule type" value="Genomic_DNA"/>
</dbReference>
<dbReference type="PANTHER" id="PTHR34512:SF30">
    <property type="entry name" value="OUTER MEMBRANE PROTEIN ASSEMBLY FACTOR BAMB"/>
    <property type="match status" value="1"/>
</dbReference>
<proteinExistence type="predicted"/>
<dbReference type="KEGG" id="rml:FF011L_36440"/>
<keyword evidence="4" id="KW-1185">Reference proteome</keyword>
<dbReference type="InterPro" id="IPR002372">
    <property type="entry name" value="PQQ_rpt_dom"/>
</dbReference>
<evidence type="ECO:0000259" key="2">
    <source>
        <dbReference type="Pfam" id="PF13360"/>
    </source>
</evidence>
<evidence type="ECO:0000256" key="1">
    <source>
        <dbReference type="SAM" id="MobiDB-lite"/>
    </source>
</evidence>
<dbReference type="Gene3D" id="2.130.10.10">
    <property type="entry name" value="YVTN repeat-like/Quinoprotein amine dehydrogenase"/>
    <property type="match status" value="2"/>
</dbReference>
<dbReference type="SUPFAM" id="SSF50998">
    <property type="entry name" value="Quinoprotein alcohol dehydrogenase-like"/>
    <property type="match status" value="1"/>
</dbReference>
<dbReference type="PANTHER" id="PTHR34512">
    <property type="entry name" value="CELL SURFACE PROTEIN"/>
    <property type="match status" value="1"/>
</dbReference>
<dbReference type="InterPro" id="IPR011047">
    <property type="entry name" value="Quinoprotein_ADH-like_sf"/>
</dbReference>
<dbReference type="Pfam" id="PF13360">
    <property type="entry name" value="PQQ_2"/>
    <property type="match status" value="1"/>
</dbReference>
<organism evidence="3 4">
    <name type="scientific">Roseimaritima multifibrata</name>
    <dbReference type="NCBI Taxonomy" id="1930274"/>
    <lineage>
        <taxon>Bacteria</taxon>
        <taxon>Pseudomonadati</taxon>
        <taxon>Planctomycetota</taxon>
        <taxon>Planctomycetia</taxon>
        <taxon>Pirellulales</taxon>
        <taxon>Pirellulaceae</taxon>
        <taxon>Roseimaritima</taxon>
    </lineage>
</organism>
<dbReference type="InterPro" id="IPR018391">
    <property type="entry name" value="PQQ_b-propeller_rpt"/>
</dbReference>
<evidence type="ECO:0000313" key="4">
    <source>
        <dbReference type="Proteomes" id="UP000320672"/>
    </source>
</evidence>
<dbReference type="InterPro" id="IPR015943">
    <property type="entry name" value="WD40/YVTN_repeat-like_dom_sf"/>
</dbReference>
<feature type="compositionally biased region" description="Low complexity" evidence="1">
    <location>
        <begin position="477"/>
        <end position="502"/>
    </location>
</feature>
<reference evidence="3 4" key="1">
    <citation type="submission" date="2019-02" db="EMBL/GenBank/DDBJ databases">
        <title>Deep-cultivation of Planctomycetes and their phenomic and genomic characterization uncovers novel biology.</title>
        <authorList>
            <person name="Wiegand S."/>
            <person name="Jogler M."/>
            <person name="Boedeker C."/>
            <person name="Pinto D."/>
            <person name="Vollmers J."/>
            <person name="Rivas-Marin E."/>
            <person name="Kohn T."/>
            <person name="Peeters S.H."/>
            <person name="Heuer A."/>
            <person name="Rast P."/>
            <person name="Oberbeckmann S."/>
            <person name="Bunk B."/>
            <person name="Jeske O."/>
            <person name="Meyerdierks A."/>
            <person name="Storesund J.E."/>
            <person name="Kallscheuer N."/>
            <person name="Luecker S."/>
            <person name="Lage O.M."/>
            <person name="Pohl T."/>
            <person name="Merkel B.J."/>
            <person name="Hornburger P."/>
            <person name="Mueller R.-W."/>
            <person name="Bruemmer F."/>
            <person name="Labrenz M."/>
            <person name="Spormann A.M."/>
            <person name="Op den Camp H."/>
            <person name="Overmann J."/>
            <person name="Amann R."/>
            <person name="Jetten M.S.M."/>
            <person name="Mascher T."/>
            <person name="Medema M.H."/>
            <person name="Devos D.P."/>
            <person name="Kaster A.-K."/>
            <person name="Ovreas L."/>
            <person name="Rohde M."/>
            <person name="Galperin M.Y."/>
            <person name="Jogler C."/>
        </authorList>
    </citation>
    <scope>NUCLEOTIDE SEQUENCE [LARGE SCALE GENOMIC DNA]</scope>
    <source>
        <strain evidence="3 4">FF011L</strain>
    </source>
</reference>
<feature type="compositionally biased region" description="Basic and acidic residues" evidence="1">
    <location>
        <begin position="458"/>
        <end position="474"/>
    </location>
</feature>
<evidence type="ECO:0000313" key="3">
    <source>
        <dbReference type="EMBL" id="QDS94862.1"/>
    </source>
</evidence>
<dbReference type="SMART" id="SM00564">
    <property type="entry name" value="PQQ"/>
    <property type="match status" value="3"/>
</dbReference>
<accession>A0A517MIZ4</accession>
<gene>
    <name evidence="3" type="ORF">FF011L_36440</name>
</gene>
<feature type="domain" description="Pyrrolo-quinoline quinone repeat" evidence="2">
    <location>
        <begin position="295"/>
        <end position="417"/>
    </location>
</feature>
<name>A0A517MIZ4_9BACT</name>
<feature type="region of interest" description="Disordered" evidence="1">
    <location>
        <begin position="454"/>
        <end position="528"/>
    </location>
</feature>